<name>F9ZXS0_METMM</name>
<dbReference type="Proteomes" id="UP000008888">
    <property type="component" value="Chromosome"/>
</dbReference>
<evidence type="ECO:0000313" key="2">
    <source>
        <dbReference type="Proteomes" id="UP000008888"/>
    </source>
</evidence>
<keyword evidence="2" id="KW-1185">Reference proteome</keyword>
<evidence type="ECO:0000313" key="1">
    <source>
        <dbReference type="EMBL" id="AEG02225.1"/>
    </source>
</evidence>
<proteinExistence type="predicted"/>
<sequence>MFVLEYLLWTTRKLESPHTKQCQLKIFSLLTQDQNHLHTLREKSCLKVHPTIKLHHFFHFYHHFEKYSHLHQI</sequence>
<dbReference type="AlphaFoldDB" id="F9ZXS0"/>
<reference key="2">
    <citation type="submission" date="2011-05" db="EMBL/GenBank/DDBJ databases">
        <title>Complete genome sequence of the aerobic marine methanotroph Methylomonas methanica MC09.</title>
        <authorList>
            <person name="Boden R."/>
            <person name="Cunliffe M."/>
            <person name="Scanlan J."/>
            <person name="Moussard H."/>
            <person name="Kits K.D."/>
            <person name="Klotz M."/>
            <person name="Jetten M."/>
            <person name="Vuilleumier S."/>
            <person name="Han J."/>
            <person name="Peters L."/>
            <person name="Mikhailova N."/>
            <person name="Teshima H."/>
            <person name="Tapia R."/>
            <person name="Kyrpides N."/>
            <person name="Ivanova N."/>
            <person name="Pagani I."/>
            <person name="Cheng J.-F."/>
            <person name="Goodwin L."/>
            <person name="Han C."/>
            <person name="Hauser L."/>
            <person name="Land M."/>
            <person name="Lapidus A."/>
            <person name="Lucas S."/>
            <person name="Pitluck S."/>
            <person name="Woyke T."/>
            <person name="Stein L.Y."/>
            <person name="Murrell C."/>
        </authorList>
    </citation>
    <scope>NUCLEOTIDE SEQUENCE</scope>
    <source>
        <strain>MC09</strain>
    </source>
</reference>
<accession>F9ZXS0</accession>
<protein>
    <submittedName>
        <fullName evidence="1">Uncharacterized protein</fullName>
    </submittedName>
</protein>
<dbReference type="HOGENOM" id="CLU_2700517_0_0_6"/>
<gene>
    <name evidence="1" type="ordered locus">Metme_3871</name>
</gene>
<dbReference type="KEGG" id="mmt:Metme_3871"/>
<organism evidence="1 2">
    <name type="scientific">Methylomonas methanica (strain DSM 25384 / MC09)</name>
    <dbReference type="NCBI Taxonomy" id="857087"/>
    <lineage>
        <taxon>Bacteria</taxon>
        <taxon>Pseudomonadati</taxon>
        <taxon>Pseudomonadota</taxon>
        <taxon>Gammaproteobacteria</taxon>
        <taxon>Methylococcales</taxon>
        <taxon>Methylococcaceae</taxon>
        <taxon>Methylomonas</taxon>
    </lineage>
</organism>
<reference evidence="2" key="3">
    <citation type="submission" date="2011-05" db="EMBL/GenBank/DDBJ databases">
        <title>Complete sequence of Methylomonas methanica MC09.</title>
        <authorList>
            <consortium name="US DOE Joint Genome Institute"/>
            <person name="Lucas S."/>
            <person name="Han J."/>
            <person name="Lapidus A."/>
            <person name="Cheng J.-F."/>
            <person name="Goodwin L."/>
            <person name="Pitluck S."/>
            <person name="Peters L."/>
            <person name="Mikhailova N."/>
            <person name="Teshima H."/>
            <person name="Han C."/>
            <person name="Tapia R."/>
            <person name="Land M."/>
            <person name="Hauser L."/>
            <person name="Kyrpides N."/>
            <person name="Ivanova N."/>
            <person name="Pagani I."/>
            <person name="Stein L."/>
            <person name="Woyke T."/>
        </authorList>
    </citation>
    <scope>NUCLEOTIDE SEQUENCE [LARGE SCALE GENOMIC DNA]</scope>
    <source>
        <strain evidence="2">MC09</strain>
    </source>
</reference>
<dbReference type="EMBL" id="CP002738">
    <property type="protein sequence ID" value="AEG02225.1"/>
    <property type="molecule type" value="Genomic_DNA"/>
</dbReference>
<reference evidence="1 2" key="1">
    <citation type="journal article" date="2011" name="J. Bacteriol.">
        <title>Complete Genome Sequence of the Aerobic Marine Methanotroph Methylomonas methanica MC09.</title>
        <authorList>
            <person name="Boden R."/>
            <person name="Cunliffe M."/>
            <person name="Scanlan J."/>
            <person name="Moussard H."/>
            <person name="Kits K.D."/>
            <person name="Klotz M.G."/>
            <person name="Jetten M.S."/>
            <person name="Vuilleumier S."/>
            <person name="Han J."/>
            <person name="Peters L."/>
            <person name="Mikhailova N."/>
            <person name="Teshima H."/>
            <person name="Tapia R."/>
            <person name="Kyrpides N."/>
            <person name="Ivanova N."/>
            <person name="Pagani I."/>
            <person name="Cheng J.F."/>
            <person name="Goodwin L."/>
            <person name="Han C."/>
            <person name="Hauser L."/>
            <person name="Land M.L."/>
            <person name="Lapidus A."/>
            <person name="Lucas S."/>
            <person name="Pitluck S."/>
            <person name="Woyke T."/>
            <person name="Stein L."/>
            <person name="Murrell J.C."/>
        </authorList>
    </citation>
    <scope>NUCLEOTIDE SEQUENCE [LARGE SCALE GENOMIC DNA]</scope>
    <source>
        <strain evidence="1 2">MC09</strain>
    </source>
</reference>